<dbReference type="InterPro" id="IPR041753">
    <property type="entry name" value="PP5_C"/>
</dbReference>
<evidence type="ECO:0000259" key="11">
    <source>
        <dbReference type="SMART" id="SM00156"/>
    </source>
</evidence>
<keyword evidence="4" id="KW-0479">Metal-binding</keyword>
<dbReference type="Gene3D" id="1.25.40.10">
    <property type="entry name" value="Tetratricopeptide repeat domain"/>
    <property type="match status" value="1"/>
</dbReference>
<dbReference type="SUPFAM" id="SSF48452">
    <property type="entry name" value="TPR-like"/>
    <property type="match status" value="1"/>
</dbReference>
<keyword evidence="6" id="KW-0378">Hydrolase</keyword>
<name>A0ABD2QAB1_9PLAT</name>
<evidence type="ECO:0000313" key="12">
    <source>
        <dbReference type="EMBL" id="KAL3316182.1"/>
    </source>
</evidence>
<feature type="active site" description="Proton donor/acceptor" evidence="9">
    <location>
        <position position="301"/>
    </location>
</feature>
<dbReference type="InterPro" id="IPR011990">
    <property type="entry name" value="TPR-like_helical_dom_sf"/>
</dbReference>
<evidence type="ECO:0000256" key="4">
    <source>
        <dbReference type="ARBA" id="ARBA00022723"/>
    </source>
</evidence>
<sequence>MQRYYIPMEEAEKHKKIANDLFKGMIAIVYANFVDGKYQQSIEAYSKAIDILPNAILYANRSFAYVKTELFGLALDDANKAIGIDPNYVKAYYRRASAHMALGAFEKALDDFKAVIKIVPNDMDAKNKFNECNKIVKRKKFEKAIASEDQEDPLELFDPTKMSVEETYTGPHLEQDSKGEYAVTATFMESLLDWYKDEKRLHKKYAMIILKKIKQFFAQEPSMVDIDVPDGSKFTICGDVHGQFYDLLNIFNLNGQPSESNPYLFNGDFVDRGSFSVECIFTLFGFKLLYPRHFYMSRGNHESDNMNQMYGFANEVKEKYSLEMFDIFSEIFNWLPLCHLINDRIMVMHGGIVTDPKVTLDDIRKVMRNCQPPESGPMCELLWSDPHDGTGVAPSKRGSGKQFGSDMSLEFCERHNIDYIVRSHEVKDIGYEVAHDGRCITVFSAPNYCDTMGNQGAFINLVGSHSHKMEPEFVTFKEVPHPNVKPMAYANSMLPFLFC</sequence>
<dbReference type="Pfam" id="PF00149">
    <property type="entry name" value="Metallophos"/>
    <property type="match status" value="1"/>
</dbReference>
<feature type="domain" description="Serine/threonine specific protein phosphatases" evidence="11">
    <location>
        <begin position="201"/>
        <end position="480"/>
    </location>
</feature>
<dbReference type="PANTHER" id="PTHR45668:SF5">
    <property type="entry name" value="SERINE_THREONINE-PROTEIN PHOSPHATASE 5"/>
    <property type="match status" value="1"/>
</dbReference>
<protein>
    <recommendedName>
        <fullName evidence="3">protein-serine/threonine phosphatase</fullName>
        <ecNumber evidence="3">3.1.3.16</ecNumber>
    </recommendedName>
</protein>
<evidence type="ECO:0000256" key="10">
    <source>
        <dbReference type="PROSITE-ProRule" id="PRU00339"/>
    </source>
</evidence>
<dbReference type="InterPro" id="IPR013235">
    <property type="entry name" value="PPP_dom"/>
</dbReference>
<evidence type="ECO:0000256" key="2">
    <source>
        <dbReference type="ARBA" id="ARBA00008786"/>
    </source>
</evidence>
<dbReference type="PROSITE" id="PS50005">
    <property type="entry name" value="TPR"/>
    <property type="match status" value="1"/>
</dbReference>
<keyword evidence="13" id="KW-1185">Reference proteome</keyword>
<dbReference type="InterPro" id="IPR006186">
    <property type="entry name" value="Ser/Thr-sp_prot-phosphatase"/>
</dbReference>
<dbReference type="PANTHER" id="PTHR45668">
    <property type="entry name" value="SERINE/THREONINE-PROTEIN PHOSPHATASE 5-RELATED"/>
    <property type="match status" value="1"/>
</dbReference>
<evidence type="ECO:0000256" key="6">
    <source>
        <dbReference type="ARBA" id="ARBA00022801"/>
    </source>
</evidence>
<dbReference type="EC" id="3.1.3.16" evidence="3"/>
<dbReference type="InterPro" id="IPR051134">
    <property type="entry name" value="PPP_phosphatase"/>
</dbReference>
<keyword evidence="8" id="KW-0464">Manganese</keyword>
<dbReference type="Gene3D" id="3.60.21.10">
    <property type="match status" value="1"/>
</dbReference>
<evidence type="ECO:0000313" key="13">
    <source>
        <dbReference type="Proteomes" id="UP001626550"/>
    </source>
</evidence>
<dbReference type="PIRSF" id="PIRSF033096">
    <property type="entry name" value="PPPtase_5"/>
    <property type="match status" value="1"/>
</dbReference>
<dbReference type="PRINTS" id="PR00114">
    <property type="entry name" value="STPHPHTASE"/>
</dbReference>
<evidence type="ECO:0000256" key="7">
    <source>
        <dbReference type="ARBA" id="ARBA00022803"/>
    </source>
</evidence>
<evidence type="ECO:0000256" key="1">
    <source>
        <dbReference type="ARBA" id="ARBA00001936"/>
    </source>
</evidence>
<dbReference type="FunFam" id="3.60.21.10:FF:000017">
    <property type="entry name" value="Serine/threonine-protein phosphatase"/>
    <property type="match status" value="1"/>
</dbReference>
<dbReference type="Pfam" id="PF08321">
    <property type="entry name" value="PPP5"/>
    <property type="match status" value="1"/>
</dbReference>
<dbReference type="Proteomes" id="UP001626550">
    <property type="component" value="Unassembled WGS sequence"/>
</dbReference>
<dbReference type="InterPro" id="IPR004843">
    <property type="entry name" value="Calcineurin-like_PHP"/>
</dbReference>
<evidence type="ECO:0000256" key="5">
    <source>
        <dbReference type="ARBA" id="ARBA00022737"/>
    </source>
</evidence>
<organism evidence="12 13">
    <name type="scientific">Cichlidogyrus casuarinus</name>
    <dbReference type="NCBI Taxonomy" id="1844966"/>
    <lineage>
        <taxon>Eukaryota</taxon>
        <taxon>Metazoa</taxon>
        <taxon>Spiralia</taxon>
        <taxon>Lophotrochozoa</taxon>
        <taxon>Platyhelminthes</taxon>
        <taxon>Monogenea</taxon>
        <taxon>Monopisthocotylea</taxon>
        <taxon>Dactylogyridea</taxon>
        <taxon>Ancyrocephalidae</taxon>
        <taxon>Cichlidogyrus</taxon>
    </lineage>
</organism>
<comment type="caution">
    <text evidence="12">The sequence shown here is derived from an EMBL/GenBank/DDBJ whole genome shotgun (WGS) entry which is preliminary data.</text>
</comment>
<reference evidence="12 13" key="1">
    <citation type="submission" date="2024-11" db="EMBL/GenBank/DDBJ databases">
        <title>Adaptive evolution of stress response genes in parasites aligns with host niche diversity.</title>
        <authorList>
            <person name="Hahn C."/>
            <person name="Resl P."/>
        </authorList>
    </citation>
    <scope>NUCLEOTIDE SEQUENCE [LARGE SCALE GENOMIC DNA]</scope>
    <source>
        <strain evidence="12">EGGRZ-B1_66</strain>
        <tissue evidence="12">Body</tissue>
    </source>
</reference>
<dbReference type="SMART" id="SM00156">
    <property type="entry name" value="PP2Ac"/>
    <property type="match status" value="1"/>
</dbReference>
<dbReference type="AlphaFoldDB" id="A0ABD2QAB1"/>
<evidence type="ECO:0000256" key="3">
    <source>
        <dbReference type="ARBA" id="ARBA00013081"/>
    </source>
</evidence>
<comment type="similarity">
    <text evidence="2">Belongs to the PPP phosphatase family. PP-5 (PP-T) subfamily.</text>
</comment>
<gene>
    <name evidence="12" type="primary">PPP5C</name>
    <name evidence="12" type="ORF">Ciccas_005172</name>
</gene>
<dbReference type="Pfam" id="PF00515">
    <property type="entry name" value="TPR_1"/>
    <property type="match status" value="1"/>
</dbReference>
<proteinExistence type="inferred from homology"/>
<comment type="cofactor">
    <cofactor evidence="1">
        <name>Mn(2+)</name>
        <dbReference type="ChEBI" id="CHEBI:29035"/>
    </cofactor>
</comment>
<dbReference type="EMBL" id="JBJKFK010000586">
    <property type="protein sequence ID" value="KAL3316182.1"/>
    <property type="molecule type" value="Genomic_DNA"/>
</dbReference>
<dbReference type="SMART" id="SM00028">
    <property type="entry name" value="TPR"/>
    <property type="match status" value="2"/>
</dbReference>
<keyword evidence="5" id="KW-0677">Repeat</keyword>
<dbReference type="CDD" id="cd07417">
    <property type="entry name" value="MPP_PP5_C"/>
    <property type="match status" value="1"/>
</dbReference>
<dbReference type="InterPro" id="IPR019734">
    <property type="entry name" value="TPR_rpt"/>
</dbReference>
<feature type="repeat" description="TPR" evidence="10">
    <location>
        <begin position="89"/>
        <end position="122"/>
    </location>
</feature>
<keyword evidence="7 10" id="KW-0802">TPR repeat</keyword>
<evidence type="ECO:0000256" key="9">
    <source>
        <dbReference type="PIRSR" id="PIRSR033096-1"/>
    </source>
</evidence>
<dbReference type="InterPro" id="IPR029052">
    <property type="entry name" value="Metallo-depent_PP-like"/>
</dbReference>
<evidence type="ECO:0000256" key="8">
    <source>
        <dbReference type="ARBA" id="ARBA00023211"/>
    </source>
</evidence>
<dbReference type="GO" id="GO:0004722">
    <property type="term" value="F:protein serine/threonine phosphatase activity"/>
    <property type="evidence" value="ECO:0007669"/>
    <property type="project" value="UniProtKB-EC"/>
</dbReference>
<accession>A0ABD2QAB1</accession>
<dbReference type="SUPFAM" id="SSF56300">
    <property type="entry name" value="Metallo-dependent phosphatases"/>
    <property type="match status" value="1"/>
</dbReference>
<dbReference type="GO" id="GO:0046872">
    <property type="term" value="F:metal ion binding"/>
    <property type="evidence" value="ECO:0007669"/>
    <property type="project" value="UniProtKB-KW"/>
</dbReference>